<dbReference type="PANTHER" id="PTHR33744">
    <property type="entry name" value="CARBOHYDRATE DIACID REGULATOR"/>
    <property type="match status" value="1"/>
</dbReference>
<comment type="caution">
    <text evidence="2">The sequence shown here is derived from an EMBL/GenBank/DDBJ whole genome shotgun (WGS) entry which is preliminary data.</text>
</comment>
<feature type="domain" description="PucR C-terminal helix-turn-helix" evidence="1">
    <location>
        <begin position="295"/>
        <end position="353"/>
    </location>
</feature>
<proteinExistence type="predicted"/>
<dbReference type="Proteomes" id="UP001596282">
    <property type="component" value="Unassembled WGS sequence"/>
</dbReference>
<dbReference type="Gene3D" id="1.10.10.2840">
    <property type="entry name" value="PucR C-terminal helix-turn-helix domain"/>
    <property type="match status" value="1"/>
</dbReference>
<gene>
    <name evidence="2" type="ORF">ACFP5Y_15210</name>
</gene>
<dbReference type="EMBL" id="JBHSSC010000045">
    <property type="protein sequence ID" value="MFC6182587.1"/>
    <property type="molecule type" value="Genomic_DNA"/>
</dbReference>
<evidence type="ECO:0000313" key="3">
    <source>
        <dbReference type="Proteomes" id="UP001596282"/>
    </source>
</evidence>
<name>A0ABW1S4A3_9LACO</name>
<organism evidence="2 3">
    <name type="scientific">Lactiplantibacillus daowaiensis</name>
    <dbReference type="NCBI Taxonomy" id="2559918"/>
    <lineage>
        <taxon>Bacteria</taxon>
        <taxon>Bacillati</taxon>
        <taxon>Bacillota</taxon>
        <taxon>Bacilli</taxon>
        <taxon>Lactobacillales</taxon>
        <taxon>Lactobacillaceae</taxon>
        <taxon>Lactiplantibacillus</taxon>
    </lineage>
</organism>
<dbReference type="InterPro" id="IPR025736">
    <property type="entry name" value="PucR_C-HTH_dom"/>
</dbReference>
<dbReference type="PANTHER" id="PTHR33744:SF1">
    <property type="entry name" value="DNA-BINDING TRANSCRIPTIONAL ACTIVATOR ADER"/>
    <property type="match status" value="1"/>
</dbReference>
<sequence>MTDTALLLAAIKCTALDPLTTLIATYLDQPVYIIDATGTIISSSTTERPPITAAWLQADTTQGAFQAGTSDYLRRPINTFAMKTWYLFVAQSKGYPVTASQLDLAIQIINHFNDRYAANPNQSELNSLFAQLLADPQRTDITAFRPLHNQSLVAITATAMVARPNQTAFKHALQQALPTMPLTEDAQQNLVLVVPATTAQFETDALVALAEQYHYCFFISEPYTDLTKTRDFLSICRQAFKAAQKLDQLQPVNLTQAYNIYVILDHMQDLTLLRHTMCTQLLTLQHYDQQHHTALFDTLYVYLENDCRLSLTADQLHLHRNSLTKRLQRIDDLIHIDWEQPHKTFGLRLSYRIFNYLAN</sequence>
<dbReference type="RefSeq" id="WP_137627179.1">
    <property type="nucleotide sequence ID" value="NZ_BJDJ01000001.1"/>
</dbReference>
<reference evidence="3" key="1">
    <citation type="journal article" date="2019" name="Int. J. Syst. Evol. Microbiol.">
        <title>The Global Catalogue of Microorganisms (GCM) 10K type strain sequencing project: providing services to taxonomists for standard genome sequencing and annotation.</title>
        <authorList>
            <consortium name="The Broad Institute Genomics Platform"/>
            <consortium name="The Broad Institute Genome Sequencing Center for Infectious Disease"/>
            <person name="Wu L."/>
            <person name="Ma J."/>
        </authorList>
    </citation>
    <scope>NUCLEOTIDE SEQUENCE [LARGE SCALE GENOMIC DNA]</scope>
    <source>
        <strain evidence="3">CCM 8933</strain>
    </source>
</reference>
<evidence type="ECO:0000313" key="2">
    <source>
        <dbReference type="EMBL" id="MFC6182587.1"/>
    </source>
</evidence>
<dbReference type="InterPro" id="IPR051448">
    <property type="entry name" value="CdaR-like_regulators"/>
</dbReference>
<dbReference type="Pfam" id="PF13556">
    <property type="entry name" value="HTH_30"/>
    <property type="match status" value="1"/>
</dbReference>
<protein>
    <submittedName>
        <fullName evidence="2">Helix-turn-helix domain-containing protein</fullName>
    </submittedName>
</protein>
<keyword evidence="3" id="KW-1185">Reference proteome</keyword>
<dbReference type="InterPro" id="IPR042070">
    <property type="entry name" value="PucR_C-HTH_sf"/>
</dbReference>
<accession>A0ABW1S4A3</accession>
<evidence type="ECO:0000259" key="1">
    <source>
        <dbReference type="Pfam" id="PF13556"/>
    </source>
</evidence>